<dbReference type="EMBL" id="CAAALY010055343">
    <property type="protein sequence ID" value="VEL22231.1"/>
    <property type="molecule type" value="Genomic_DNA"/>
</dbReference>
<feature type="signal peptide" evidence="1">
    <location>
        <begin position="1"/>
        <end position="21"/>
    </location>
</feature>
<keyword evidence="3" id="KW-1185">Reference proteome</keyword>
<proteinExistence type="predicted"/>
<organism evidence="2 3">
    <name type="scientific">Protopolystoma xenopodis</name>
    <dbReference type="NCBI Taxonomy" id="117903"/>
    <lineage>
        <taxon>Eukaryota</taxon>
        <taxon>Metazoa</taxon>
        <taxon>Spiralia</taxon>
        <taxon>Lophotrochozoa</taxon>
        <taxon>Platyhelminthes</taxon>
        <taxon>Monogenea</taxon>
        <taxon>Polyopisthocotylea</taxon>
        <taxon>Polystomatidea</taxon>
        <taxon>Polystomatidae</taxon>
        <taxon>Protopolystoma</taxon>
    </lineage>
</organism>
<protein>
    <submittedName>
        <fullName evidence="2">Uncharacterized protein</fullName>
    </submittedName>
</protein>
<name>A0A448WWY8_9PLAT</name>
<reference evidence="2" key="1">
    <citation type="submission" date="2018-11" db="EMBL/GenBank/DDBJ databases">
        <authorList>
            <consortium name="Pathogen Informatics"/>
        </authorList>
    </citation>
    <scope>NUCLEOTIDE SEQUENCE</scope>
</reference>
<dbReference type="Proteomes" id="UP000784294">
    <property type="component" value="Unassembled WGS sequence"/>
</dbReference>
<evidence type="ECO:0000313" key="2">
    <source>
        <dbReference type="EMBL" id="VEL22231.1"/>
    </source>
</evidence>
<evidence type="ECO:0000256" key="1">
    <source>
        <dbReference type="SAM" id="SignalP"/>
    </source>
</evidence>
<gene>
    <name evidence="2" type="ORF">PXEA_LOCUS15671</name>
</gene>
<evidence type="ECO:0000313" key="3">
    <source>
        <dbReference type="Proteomes" id="UP000784294"/>
    </source>
</evidence>
<comment type="caution">
    <text evidence="2">The sequence shown here is derived from an EMBL/GenBank/DDBJ whole genome shotgun (WGS) entry which is preliminary data.</text>
</comment>
<accession>A0A448WWY8</accession>
<dbReference type="AlphaFoldDB" id="A0A448WWY8"/>
<keyword evidence="1" id="KW-0732">Signal</keyword>
<feature type="chain" id="PRO_5019499926" evidence="1">
    <location>
        <begin position="22"/>
        <end position="152"/>
    </location>
</feature>
<sequence>MIIVSLVLIAIFTSLTVMTVSKWPPFCKQRIGIGAKRGVRKLRTNTCTTCHTESKRESVIETDRLVDGDVDDDFCTPKVAHVDHLVLSECTSSREFGDEEISHFLVTQSYLFRVDWKPFKKLPHSWSASRALLVCCSNSRSLIPPASFEDRR</sequence>